<sequence>MHKCLDLSRLPKAPGIQSINRRHVTPGSPLPLIFPGTGSYDPARAVEPKHPATRLKAHAFPRFSCLAFMLRAVPKGVLLRPEFERWEDPKERSMMIPRNRKEKRLDMSIFFMISKKKTNKRAVVRNRIAMRIRAGFELIVSRGADAEPREIVEVRNEGLCVSEESVISNVVRKPRKKQNHSARQSKLASLASSAVPSNLGLVSNPAPTKHLILQDWTYVMSPSLLTYRMPLPDLIKHLREGLESIQAQAKKLDAVWALDRKPIADVPLAITNEEPTVDWRQVAADEDELPTLFDFDEPEQEPNRSINWQKRPLKLFFPTLPPSVKLHSDKGSIALDLTSALVARDQSVRSPSRPIQPAPSVPSANKPSRRSLGSISDSPKTLRPYPAPSTFRMGAMDRLAVTKNRPLVVLGRKPDRRPS</sequence>
<feature type="region of interest" description="Disordered" evidence="1">
    <location>
        <begin position="345"/>
        <end position="393"/>
    </location>
</feature>
<dbReference type="AlphaFoldDB" id="A0A1B7MXK4"/>
<proteinExistence type="predicted"/>
<name>A0A1B7MXK4_9AGAM</name>
<accession>A0A1B7MXK4</accession>
<organism evidence="2 3">
    <name type="scientific">Rhizopogon vinicolor AM-OR11-026</name>
    <dbReference type="NCBI Taxonomy" id="1314800"/>
    <lineage>
        <taxon>Eukaryota</taxon>
        <taxon>Fungi</taxon>
        <taxon>Dikarya</taxon>
        <taxon>Basidiomycota</taxon>
        <taxon>Agaricomycotina</taxon>
        <taxon>Agaricomycetes</taxon>
        <taxon>Agaricomycetidae</taxon>
        <taxon>Boletales</taxon>
        <taxon>Suillineae</taxon>
        <taxon>Rhizopogonaceae</taxon>
        <taxon>Rhizopogon</taxon>
    </lineage>
</organism>
<evidence type="ECO:0000313" key="2">
    <source>
        <dbReference type="EMBL" id="OAX37339.1"/>
    </source>
</evidence>
<dbReference type="STRING" id="1314800.A0A1B7MXK4"/>
<protein>
    <submittedName>
        <fullName evidence="2">Uncharacterized protein</fullName>
    </submittedName>
</protein>
<keyword evidence="3" id="KW-1185">Reference proteome</keyword>
<dbReference type="Proteomes" id="UP000092154">
    <property type="component" value="Unassembled WGS sequence"/>
</dbReference>
<dbReference type="EMBL" id="KV448358">
    <property type="protein sequence ID" value="OAX37339.1"/>
    <property type="molecule type" value="Genomic_DNA"/>
</dbReference>
<reference evidence="2 3" key="1">
    <citation type="submission" date="2016-06" db="EMBL/GenBank/DDBJ databases">
        <title>Comparative genomics of the ectomycorrhizal sister species Rhizopogon vinicolor and Rhizopogon vesiculosus (Basidiomycota: Boletales) reveals a divergence of the mating type B locus.</title>
        <authorList>
            <consortium name="DOE Joint Genome Institute"/>
            <person name="Mujic A.B."/>
            <person name="Kuo A."/>
            <person name="Tritt A."/>
            <person name="Lipzen A."/>
            <person name="Chen C."/>
            <person name="Johnson J."/>
            <person name="Sharma A."/>
            <person name="Barry K."/>
            <person name="Grigoriev I.V."/>
            <person name="Spatafora J.W."/>
        </authorList>
    </citation>
    <scope>NUCLEOTIDE SEQUENCE [LARGE SCALE GENOMIC DNA]</scope>
    <source>
        <strain evidence="2 3">AM-OR11-026</strain>
    </source>
</reference>
<evidence type="ECO:0000313" key="3">
    <source>
        <dbReference type="Proteomes" id="UP000092154"/>
    </source>
</evidence>
<feature type="compositionally biased region" description="Polar residues" evidence="1">
    <location>
        <begin position="362"/>
        <end position="379"/>
    </location>
</feature>
<dbReference type="InParanoid" id="A0A1B7MXK4"/>
<dbReference type="OrthoDB" id="3265918at2759"/>
<evidence type="ECO:0000256" key="1">
    <source>
        <dbReference type="SAM" id="MobiDB-lite"/>
    </source>
</evidence>
<gene>
    <name evidence="2" type="ORF">K503DRAFT_240056</name>
</gene>